<dbReference type="Proteomes" id="UP001325479">
    <property type="component" value="Chromosome"/>
</dbReference>
<evidence type="ECO:0000313" key="1">
    <source>
        <dbReference type="EMBL" id="WQD77642.1"/>
    </source>
</evidence>
<gene>
    <name evidence="1" type="ORF">U0042_26950</name>
</gene>
<dbReference type="InterPro" id="IPR003489">
    <property type="entry name" value="RHF/RaiA"/>
</dbReference>
<keyword evidence="2" id="KW-1185">Reference proteome</keyword>
<organism evidence="1 2">
    <name type="scientific">Paraburkholderia kururiensis</name>
    <dbReference type="NCBI Taxonomy" id="984307"/>
    <lineage>
        <taxon>Bacteria</taxon>
        <taxon>Pseudomonadati</taxon>
        <taxon>Pseudomonadota</taxon>
        <taxon>Betaproteobacteria</taxon>
        <taxon>Burkholderiales</taxon>
        <taxon>Burkholderiaceae</taxon>
        <taxon>Paraburkholderia</taxon>
    </lineage>
</organism>
<protein>
    <submittedName>
        <fullName evidence="1">HPF/RaiA family ribosome-associated protein</fullName>
    </submittedName>
</protein>
<dbReference type="RefSeq" id="WP_114811596.1">
    <property type="nucleotide sequence ID" value="NZ_CP139965.1"/>
</dbReference>
<accession>A0ABZ0WJX6</accession>
<dbReference type="EMBL" id="CP139965">
    <property type="protein sequence ID" value="WQD77642.1"/>
    <property type="molecule type" value="Genomic_DNA"/>
</dbReference>
<reference evidence="1 2" key="1">
    <citation type="submission" date="2023-12" db="EMBL/GenBank/DDBJ databases">
        <title>Genome sequencing and assembly of bacterial species from a model synthetic community.</title>
        <authorList>
            <person name="Hogle S.L."/>
        </authorList>
    </citation>
    <scope>NUCLEOTIDE SEQUENCE [LARGE SCALE GENOMIC DNA]</scope>
    <source>
        <strain evidence="1 2">HAMBI 2494</strain>
    </source>
</reference>
<dbReference type="InterPro" id="IPR036567">
    <property type="entry name" value="RHF-like"/>
</dbReference>
<dbReference type="Gene3D" id="3.30.160.100">
    <property type="entry name" value="Ribosome hibernation promotion factor-like"/>
    <property type="match status" value="1"/>
</dbReference>
<name>A0ABZ0WJX6_9BURK</name>
<sequence>MKLPLDISFQGVDRSEAVEEAVTRHAEKLDGLYPDIIRCRVSLVLDEKHKSQGKQFNVRIDVTIPGRELVSNNERNEDLYVALRDAFKDITRMLEDTVRKQRDESRQSS</sequence>
<dbReference type="Pfam" id="PF02482">
    <property type="entry name" value="Ribosomal_S30AE"/>
    <property type="match status" value="1"/>
</dbReference>
<evidence type="ECO:0000313" key="2">
    <source>
        <dbReference type="Proteomes" id="UP001325479"/>
    </source>
</evidence>
<proteinExistence type="predicted"/>
<dbReference type="SUPFAM" id="SSF69754">
    <property type="entry name" value="Ribosome binding protein Y (YfiA homologue)"/>
    <property type="match status" value="1"/>
</dbReference>